<dbReference type="EMBL" id="SPKJ01000006">
    <property type="protein sequence ID" value="MYZ46808.1"/>
    <property type="molecule type" value="Genomic_DNA"/>
</dbReference>
<accession>A0A964T1N5</accession>
<comment type="caution">
    <text evidence="4">The sequence shown here is derived from an EMBL/GenBank/DDBJ whole genome shotgun (WGS) entry which is preliminary data.</text>
</comment>
<reference evidence="4" key="1">
    <citation type="submission" date="2019-03" db="EMBL/GenBank/DDBJ databases">
        <title>Afifella sp. nov., isolated from activated sludge.</title>
        <authorList>
            <person name="Li Q."/>
            <person name="Liu Y."/>
        </authorList>
    </citation>
    <scope>NUCLEOTIDE SEQUENCE</scope>
    <source>
        <strain evidence="4">L72</strain>
    </source>
</reference>
<feature type="binding site" evidence="3">
    <location>
        <position position="16"/>
    </location>
    <ligand>
        <name>Zn(2+)</name>
        <dbReference type="ChEBI" id="CHEBI:29105"/>
    </ligand>
</feature>
<evidence type="ECO:0000256" key="3">
    <source>
        <dbReference type="HAMAP-Rule" id="MF_00649"/>
    </source>
</evidence>
<proteinExistence type="inferred from homology"/>
<dbReference type="InterPro" id="IPR013088">
    <property type="entry name" value="Znf_NHR/GATA"/>
</dbReference>
<dbReference type="HAMAP" id="MF_00649">
    <property type="entry name" value="DNA_gyrase_inhibitor_YacG"/>
    <property type="match status" value="1"/>
</dbReference>
<comment type="subunit">
    <text evidence="3">Interacts with GyrB.</text>
</comment>
<evidence type="ECO:0000313" key="4">
    <source>
        <dbReference type="EMBL" id="MYZ46808.1"/>
    </source>
</evidence>
<gene>
    <name evidence="3 4" type="primary">yacG</name>
    <name evidence="4" type="ORF">E4O86_03645</name>
</gene>
<dbReference type="Proteomes" id="UP000773614">
    <property type="component" value="Unassembled WGS sequence"/>
</dbReference>
<comment type="similarity">
    <text evidence="3">Belongs to the DNA gyrase inhibitor YacG family.</text>
</comment>
<protein>
    <recommendedName>
        <fullName evidence="3">DNA gyrase inhibitor YacG</fullName>
    </recommendedName>
</protein>
<dbReference type="PANTHER" id="PTHR36150">
    <property type="entry name" value="DNA GYRASE INHIBITOR YACG"/>
    <property type="match status" value="1"/>
</dbReference>
<evidence type="ECO:0000256" key="1">
    <source>
        <dbReference type="ARBA" id="ARBA00022723"/>
    </source>
</evidence>
<feature type="binding site" evidence="3">
    <location>
        <position position="19"/>
    </location>
    <ligand>
        <name>Zn(2+)</name>
        <dbReference type="ChEBI" id="CHEBI:29105"/>
    </ligand>
</feature>
<organism evidence="4 5">
    <name type="scientific">Propylenella binzhouense</name>
    <dbReference type="NCBI Taxonomy" id="2555902"/>
    <lineage>
        <taxon>Bacteria</taxon>
        <taxon>Pseudomonadati</taxon>
        <taxon>Pseudomonadota</taxon>
        <taxon>Alphaproteobacteria</taxon>
        <taxon>Hyphomicrobiales</taxon>
        <taxon>Propylenellaceae</taxon>
        <taxon>Propylenella</taxon>
    </lineage>
</organism>
<feature type="binding site" evidence="3">
    <location>
        <position position="35"/>
    </location>
    <ligand>
        <name>Zn(2+)</name>
        <dbReference type="ChEBI" id="CHEBI:29105"/>
    </ligand>
</feature>
<dbReference type="GO" id="GO:0008657">
    <property type="term" value="F:DNA topoisomerase type II (double strand cut, ATP-hydrolyzing) inhibitor activity"/>
    <property type="evidence" value="ECO:0007669"/>
    <property type="project" value="UniProtKB-UniRule"/>
</dbReference>
<name>A0A964T1N5_9HYPH</name>
<comment type="function">
    <text evidence="3">Inhibits all the catalytic activities of DNA gyrase by preventing its interaction with DNA. Acts by binding directly to the C-terminal domain of GyrB, which probably disrupts DNA binding by the gyrase.</text>
</comment>
<keyword evidence="5" id="KW-1185">Reference proteome</keyword>
<evidence type="ECO:0000313" key="5">
    <source>
        <dbReference type="Proteomes" id="UP000773614"/>
    </source>
</evidence>
<comment type="cofactor">
    <cofactor evidence="3">
        <name>Zn(2+)</name>
        <dbReference type="ChEBI" id="CHEBI:29105"/>
    </cofactor>
    <text evidence="3">Binds 1 zinc ion.</text>
</comment>
<sequence length="68" mass="7612">MASDPKLVPLRPPRSCPICGKRAAKDAYPFCSKRCADLDLGRWLAGRYVIPGREEEEEDGRPDPDLEP</sequence>
<keyword evidence="1 3" id="KW-0479">Metal-binding</keyword>
<dbReference type="GO" id="GO:0006355">
    <property type="term" value="P:regulation of DNA-templated transcription"/>
    <property type="evidence" value="ECO:0007669"/>
    <property type="project" value="InterPro"/>
</dbReference>
<dbReference type="OrthoDB" id="9809663at2"/>
<evidence type="ECO:0000256" key="2">
    <source>
        <dbReference type="ARBA" id="ARBA00022833"/>
    </source>
</evidence>
<feature type="binding site" evidence="3">
    <location>
        <position position="31"/>
    </location>
    <ligand>
        <name>Zn(2+)</name>
        <dbReference type="ChEBI" id="CHEBI:29105"/>
    </ligand>
</feature>
<dbReference type="InterPro" id="IPR005584">
    <property type="entry name" value="DNA_gyrase_inhibitor_YacG"/>
</dbReference>
<dbReference type="PANTHER" id="PTHR36150:SF1">
    <property type="entry name" value="DNA GYRASE INHIBITOR YACG"/>
    <property type="match status" value="1"/>
</dbReference>
<dbReference type="GO" id="GO:0008270">
    <property type="term" value="F:zinc ion binding"/>
    <property type="evidence" value="ECO:0007669"/>
    <property type="project" value="UniProtKB-UniRule"/>
</dbReference>
<keyword evidence="2 3" id="KW-0862">Zinc</keyword>
<dbReference type="Gene3D" id="3.30.50.10">
    <property type="entry name" value="Erythroid Transcription Factor GATA-1, subunit A"/>
    <property type="match status" value="1"/>
</dbReference>
<dbReference type="RefSeq" id="WP_161139152.1">
    <property type="nucleotide sequence ID" value="NZ_SPKJ01000006.1"/>
</dbReference>
<dbReference type="Pfam" id="PF03884">
    <property type="entry name" value="YacG"/>
    <property type="match status" value="1"/>
</dbReference>
<dbReference type="NCBIfam" id="NF002362">
    <property type="entry name" value="PRK01343.1"/>
    <property type="match status" value="1"/>
</dbReference>
<dbReference type="SUPFAM" id="SSF57716">
    <property type="entry name" value="Glucocorticoid receptor-like (DNA-binding domain)"/>
    <property type="match status" value="1"/>
</dbReference>
<dbReference type="AlphaFoldDB" id="A0A964T1N5"/>